<dbReference type="Gene3D" id="1.10.10.10">
    <property type="entry name" value="Winged helix-like DNA-binding domain superfamily/Winged helix DNA-binding domain"/>
    <property type="match status" value="1"/>
</dbReference>
<keyword evidence="1" id="KW-0547">Nucleotide-binding</keyword>
<dbReference type="PANTHER" id="PTHR16305:SF35">
    <property type="entry name" value="TRANSCRIPTIONAL ACTIVATOR DOMAIN"/>
    <property type="match status" value="1"/>
</dbReference>
<dbReference type="PRINTS" id="PR00038">
    <property type="entry name" value="HTHLUXR"/>
</dbReference>
<dbReference type="InterPro" id="IPR000792">
    <property type="entry name" value="Tscrpt_reg_LuxR_C"/>
</dbReference>
<dbReference type="SUPFAM" id="SSF52540">
    <property type="entry name" value="P-loop containing nucleoside triphosphate hydrolases"/>
    <property type="match status" value="1"/>
</dbReference>
<dbReference type="SMART" id="SM00421">
    <property type="entry name" value="HTH_LUXR"/>
    <property type="match status" value="1"/>
</dbReference>
<dbReference type="Pfam" id="PF13191">
    <property type="entry name" value="AAA_16"/>
    <property type="match status" value="1"/>
</dbReference>
<evidence type="ECO:0000256" key="1">
    <source>
        <dbReference type="ARBA" id="ARBA00022741"/>
    </source>
</evidence>
<evidence type="ECO:0000256" key="2">
    <source>
        <dbReference type="ARBA" id="ARBA00022840"/>
    </source>
</evidence>
<dbReference type="PROSITE" id="PS00622">
    <property type="entry name" value="HTH_LUXR_1"/>
    <property type="match status" value="1"/>
</dbReference>
<gene>
    <name evidence="4" type="ORF">Aco03nite_086270</name>
</gene>
<accession>A0ABQ3XNY6</accession>
<dbReference type="SUPFAM" id="SSF48452">
    <property type="entry name" value="TPR-like"/>
    <property type="match status" value="1"/>
</dbReference>
<dbReference type="Pfam" id="PF00196">
    <property type="entry name" value="GerE"/>
    <property type="match status" value="1"/>
</dbReference>
<dbReference type="EMBL" id="BOMG01000105">
    <property type="protein sequence ID" value="GID60223.1"/>
    <property type="molecule type" value="Genomic_DNA"/>
</dbReference>
<dbReference type="RefSeq" id="WP_203807039.1">
    <property type="nucleotide sequence ID" value="NZ_BAAAQE010000105.1"/>
</dbReference>
<proteinExistence type="predicted"/>
<protein>
    <submittedName>
        <fullName evidence="4">LuxR family transcriptional regulator</fullName>
    </submittedName>
</protein>
<dbReference type="Gene3D" id="3.40.50.300">
    <property type="entry name" value="P-loop containing nucleotide triphosphate hydrolases"/>
    <property type="match status" value="1"/>
</dbReference>
<dbReference type="Proteomes" id="UP000612282">
    <property type="component" value="Unassembled WGS sequence"/>
</dbReference>
<reference evidence="4 5" key="1">
    <citation type="submission" date="2021-01" db="EMBL/GenBank/DDBJ databases">
        <title>Whole genome shotgun sequence of Actinoplanes couchii NBRC 106145.</title>
        <authorList>
            <person name="Komaki H."/>
            <person name="Tamura T."/>
        </authorList>
    </citation>
    <scope>NUCLEOTIDE SEQUENCE [LARGE SCALE GENOMIC DNA]</scope>
    <source>
        <strain evidence="4 5">NBRC 106145</strain>
    </source>
</reference>
<dbReference type="InterPro" id="IPR041664">
    <property type="entry name" value="AAA_16"/>
</dbReference>
<dbReference type="InterPro" id="IPR011990">
    <property type="entry name" value="TPR-like_helical_dom_sf"/>
</dbReference>
<evidence type="ECO:0000313" key="5">
    <source>
        <dbReference type="Proteomes" id="UP000612282"/>
    </source>
</evidence>
<feature type="domain" description="HTH luxR-type" evidence="3">
    <location>
        <begin position="826"/>
        <end position="891"/>
    </location>
</feature>
<dbReference type="SUPFAM" id="SSF46894">
    <property type="entry name" value="C-terminal effector domain of the bipartite response regulators"/>
    <property type="match status" value="1"/>
</dbReference>
<organism evidence="4 5">
    <name type="scientific">Actinoplanes couchii</name>
    <dbReference type="NCBI Taxonomy" id="403638"/>
    <lineage>
        <taxon>Bacteria</taxon>
        <taxon>Bacillati</taxon>
        <taxon>Actinomycetota</taxon>
        <taxon>Actinomycetes</taxon>
        <taxon>Micromonosporales</taxon>
        <taxon>Micromonosporaceae</taxon>
        <taxon>Actinoplanes</taxon>
    </lineage>
</organism>
<sequence length="895" mass="96280">MNEQPQVPIAGDIVGRAAPARIIEALLDDAITGQGAALVLRGEAGIGKSVLLDRAIEKARGRDMRVLRVTGVQAEGQIPYAGLDHLLRPLRPVVAAASSPYRRAVDVLDLLSNRDEPVLLAIEDAHWLDDATWETLALLCRRIESDRVAVVMAVRDGEDIDRRLAIAALRELRLEPLSADDAGALLDRTAPNLLAALRARVLDEAAGNPLGLVELGSAAARSGSSALLPSSLPLSTRVEQTFGGLVADLPPLTRDLLLIAALNDGANLDETLAAARVMTGAEVPTEAIQPAVTARLVSVDEQYDLRFRHPLLRSALRQQAPPGRRRQVHTALAETLAGSPQREVWHRASAASGPDETLAHELTKAAHRAADGQAVSMALAAVDRAVQLSQDPAERARRQLWALHLTHEQGDIAGIRQRMGDIDEIALRPAERARLAWIRDSYASGAWTGPERTLGYADLVESMLRAGDPELATQSMMDIALRVWFSNVPPSIRDRFVDVTLRLPADDPRRIGILTLVAPVEFGGAGLDEMRRLVDRTDLPPTWRNELANSARAIGAFDLAATFAMSAATELRAQGRIGTLSQALVAAAAAYAGMGDARTALPLALECIALAEEVGQPMWAVGAELMAALADALRGDTVSARRRADVAERVFSAARRFPMLSGVQRARGVAALAEGHSEDAFRQLMRAFDPQDPAYHGHQRALLLGHLAEAAVLGGFLDELAPVVAELEPIAVQSRSPALRVGLGFARAVLTGDYAAALADDLTAWPFDRARLQLFHGASLRRSYHAAESRPLLRAAADTFDSLGATPWADRARAELRATGETRRRPADAIDQLTPQQQQIARLAADGLSNREIGERLFLSPRTVSTHLYRIYPKLNVRSRAELARILGSSAPGPG</sequence>
<dbReference type="InterPro" id="IPR016032">
    <property type="entry name" value="Sig_transdc_resp-reg_C-effctor"/>
</dbReference>
<dbReference type="InterPro" id="IPR036388">
    <property type="entry name" value="WH-like_DNA-bd_sf"/>
</dbReference>
<dbReference type="PROSITE" id="PS50043">
    <property type="entry name" value="HTH_LUXR_2"/>
    <property type="match status" value="1"/>
</dbReference>
<dbReference type="PANTHER" id="PTHR16305">
    <property type="entry name" value="TESTICULAR SOLUBLE ADENYLYL CYCLASE"/>
    <property type="match status" value="1"/>
</dbReference>
<comment type="caution">
    <text evidence="4">The sequence shown here is derived from an EMBL/GenBank/DDBJ whole genome shotgun (WGS) entry which is preliminary data.</text>
</comment>
<keyword evidence="5" id="KW-1185">Reference proteome</keyword>
<keyword evidence="2" id="KW-0067">ATP-binding</keyword>
<name>A0ABQ3XNY6_9ACTN</name>
<evidence type="ECO:0000259" key="3">
    <source>
        <dbReference type="PROSITE" id="PS50043"/>
    </source>
</evidence>
<evidence type="ECO:0000313" key="4">
    <source>
        <dbReference type="EMBL" id="GID60223.1"/>
    </source>
</evidence>
<dbReference type="CDD" id="cd06170">
    <property type="entry name" value="LuxR_C_like"/>
    <property type="match status" value="1"/>
</dbReference>
<dbReference type="InterPro" id="IPR027417">
    <property type="entry name" value="P-loop_NTPase"/>
</dbReference>